<evidence type="ECO:0000256" key="5">
    <source>
        <dbReference type="ARBA" id="ARBA00023163"/>
    </source>
</evidence>
<gene>
    <name evidence="7" type="primary">RpII215</name>
    <name evidence="7" type="ORF">CEXT_668551</name>
</gene>
<evidence type="ECO:0000256" key="2">
    <source>
        <dbReference type="ARBA" id="ARBA00022478"/>
    </source>
</evidence>
<keyword evidence="3" id="KW-0808">Transferase</keyword>
<dbReference type="GO" id="GO:0005665">
    <property type="term" value="C:RNA polymerase II, core complex"/>
    <property type="evidence" value="ECO:0007669"/>
    <property type="project" value="TreeGrafter"/>
</dbReference>
<evidence type="ECO:0000313" key="7">
    <source>
        <dbReference type="EMBL" id="GIY87705.1"/>
    </source>
</evidence>
<keyword evidence="5" id="KW-0804">Transcription</keyword>
<name>A0AAV4X172_CAEEX</name>
<evidence type="ECO:0000313" key="8">
    <source>
        <dbReference type="Proteomes" id="UP001054945"/>
    </source>
</evidence>
<dbReference type="Proteomes" id="UP001054945">
    <property type="component" value="Unassembled WGS sequence"/>
</dbReference>
<keyword evidence="2 7" id="KW-0240">DNA-directed RNA polymerase</keyword>
<comment type="caution">
    <text evidence="7">The sequence shown here is derived from an EMBL/GenBank/DDBJ whole genome shotgun (WGS) entry which is preliminary data.</text>
</comment>
<dbReference type="Pfam" id="PF04998">
    <property type="entry name" value="RNA_pol_Rpb1_5"/>
    <property type="match status" value="1"/>
</dbReference>
<protein>
    <recommendedName>
        <fullName evidence="1">DNA-directed RNA polymerase</fullName>
        <ecNumber evidence="1">2.7.7.6</ecNumber>
    </recommendedName>
</protein>
<dbReference type="PANTHER" id="PTHR19376:SF37">
    <property type="entry name" value="DNA-DIRECTED RNA POLYMERASE II SUBUNIT RPB1"/>
    <property type="match status" value="1"/>
</dbReference>
<dbReference type="EMBL" id="BPLR01016966">
    <property type="protein sequence ID" value="GIY87705.1"/>
    <property type="molecule type" value="Genomic_DNA"/>
</dbReference>
<dbReference type="EC" id="2.7.7.6" evidence="1"/>
<organism evidence="7 8">
    <name type="scientific">Caerostris extrusa</name>
    <name type="common">Bark spider</name>
    <name type="synonym">Caerostris bankana</name>
    <dbReference type="NCBI Taxonomy" id="172846"/>
    <lineage>
        <taxon>Eukaryota</taxon>
        <taxon>Metazoa</taxon>
        <taxon>Ecdysozoa</taxon>
        <taxon>Arthropoda</taxon>
        <taxon>Chelicerata</taxon>
        <taxon>Arachnida</taxon>
        <taxon>Araneae</taxon>
        <taxon>Araneomorphae</taxon>
        <taxon>Entelegynae</taxon>
        <taxon>Araneoidea</taxon>
        <taxon>Araneidae</taxon>
        <taxon>Caerostris</taxon>
    </lineage>
</organism>
<feature type="domain" description="RNA polymerase Rpb1" evidence="6">
    <location>
        <begin position="85"/>
        <end position="150"/>
    </location>
</feature>
<dbReference type="Gene3D" id="6.10.250.2940">
    <property type="match status" value="1"/>
</dbReference>
<dbReference type="AlphaFoldDB" id="A0AAV4X172"/>
<reference evidence="7 8" key="1">
    <citation type="submission" date="2021-06" db="EMBL/GenBank/DDBJ databases">
        <title>Caerostris extrusa draft genome.</title>
        <authorList>
            <person name="Kono N."/>
            <person name="Arakawa K."/>
        </authorList>
    </citation>
    <scope>NUCLEOTIDE SEQUENCE [LARGE SCALE GENOMIC DNA]</scope>
</reference>
<evidence type="ECO:0000256" key="4">
    <source>
        <dbReference type="ARBA" id="ARBA00022695"/>
    </source>
</evidence>
<sequence>MTPDKKQVPVLRNLCLNSITSKLWSYLEQKGPTSTYPRSLLVWDSRMLKVNEYHSDSENVPCLILLKDDYGPESRGFVENSYLAGLTPSEFFFHAMGGREGLIDTAVKTAETGYIQRRLMKAMESVMVTYDGTVRNSSGQVIQFRYGEDGLDGTTVEFQSLPH</sequence>
<dbReference type="Gene3D" id="6.20.50.80">
    <property type="match status" value="1"/>
</dbReference>
<dbReference type="GO" id="GO:0003899">
    <property type="term" value="F:DNA-directed RNA polymerase activity"/>
    <property type="evidence" value="ECO:0007669"/>
    <property type="project" value="UniProtKB-EC"/>
</dbReference>
<dbReference type="SUPFAM" id="SSF64484">
    <property type="entry name" value="beta and beta-prime subunits of DNA dependent RNA-polymerase"/>
    <property type="match status" value="1"/>
</dbReference>
<keyword evidence="8" id="KW-1185">Reference proteome</keyword>
<dbReference type="GO" id="GO:0003677">
    <property type="term" value="F:DNA binding"/>
    <property type="evidence" value="ECO:0007669"/>
    <property type="project" value="InterPro"/>
</dbReference>
<dbReference type="InterPro" id="IPR007081">
    <property type="entry name" value="RNA_pol_Rpb1_5"/>
</dbReference>
<evidence type="ECO:0000259" key="6">
    <source>
        <dbReference type="Pfam" id="PF04998"/>
    </source>
</evidence>
<accession>A0AAV4X172</accession>
<evidence type="ECO:0000256" key="1">
    <source>
        <dbReference type="ARBA" id="ARBA00012418"/>
    </source>
</evidence>
<dbReference type="GO" id="GO:0006351">
    <property type="term" value="P:DNA-templated transcription"/>
    <property type="evidence" value="ECO:0007669"/>
    <property type="project" value="InterPro"/>
</dbReference>
<evidence type="ECO:0000256" key="3">
    <source>
        <dbReference type="ARBA" id="ARBA00022679"/>
    </source>
</evidence>
<dbReference type="InterPro" id="IPR045867">
    <property type="entry name" value="DNA-dir_RpoC_beta_prime"/>
</dbReference>
<proteinExistence type="predicted"/>
<dbReference type="PANTHER" id="PTHR19376">
    <property type="entry name" value="DNA-DIRECTED RNA POLYMERASE"/>
    <property type="match status" value="1"/>
</dbReference>
<keyword evidence="4" id="KW-0548">Nucleotidyltransferase</keyword>